<feature type="chain" id="PRO_5017348036" evidence="1">
    <location>
        <begin position="19"/>
        <end position="89"/>
    </location>
</feature>
<name>A0A398BZP1_9RHOB</name>
<dbReference type="OrthoDB" id="7274522at2"/>
<proteinExistence type="predicted"/>
<dbReference type="EMBL" id="QXXQ01000001">
    <property type="protein sequence ID" value="RID93440.1"/>
    <property type="molecule type" value="Genomic_DNA"/>
</dbReference>
<evidence type="ECO:0000313" key="3">
    <source>
        <dbReference type="Proteomes" id="UP000266649"/>
    </source>
</evidence>
<evidence type="ECO:0000256" key="1">
    <source>
        <dbReference type="SAM" id="SignalP"/>
    </source>
</evidence>
<comment type="caution">
    <text evidence="2">The sequence shown here is derived from an EMBL/GenBank/DDBJ whole genome shotgun (WGS) entry which is preliminary data.</text>
</comment>
<reference evidence="2 3" key="1">
    <citation type="submission" date="2018-09" db="EMBL/GenBank/DDBJ databases">
        <title>Gemmobacter lutimaris sp. nov., a marine bacterium isolated from tidal flat.</title>
        <authorList>
            <person name="Lee D.W."/>
            <person name="Yoo Y."/>
            <person name="Kim J.-J."/>
            <person name="Kim B.S."/>
        </authorList>
    </citation>
    <scope>NUCLEOTIDE SEQUENCE [LARGE SCALE GENOMIC DNA]</scope>
    <source>
        <strain evidence="2 3">YJ-T1-11</strain>
    </source>
</reference>
<gene>
    <name evidence="2" type="ORF">D2N39_00475</name>
</gene>
<protein>
    <submittedName>
        <fullName evidence="2">Uncharacterized protein</fullName>
    </submittedName>
</protein>
<accession>A0A398BZP1</accession>
<dbReference type="Proteomes" id="UP000266649">
    <property type="component" value="Unassembled WGS sequence"/>
</dbReference>
<feature type="signal peptide" evidence="1">
    <location>
        <begin position="1"/>
        <end position="18"/>
    </location>
</feature>
<dbReference type="RefSeq" id="WP_119132821.1">
    <property type="nucleotide sequence ID" value="NZ_QXXQ01000001.1"/>
</dbReference>
<dbReference type="AlphaFoldDB" id="A0A398BZP1"/>
<evidence type="ECO:0000313" key="2">
    <source>
        <dbReference type="EMBL" id="RID93440.1"/>
    </source>
</evidence>
<keyword evidence="3" id="KW-1185">Reference proteome</keyword>
<sequence>MRLCATAFFALLATPLAADPFVMSYEAFEQAVPHIDLPACPVDLDGPGRFCRLTTHNDALNVFVFSEDGDQPLVALKSWPADLLAGLMD</sequence>
<organism evidence="2 3">
    <name type="scientific">Gemmobacter lutimaris</name>
    <dbReference type="NCBI Taxonomy" id="2306023"/>
    <lineage>
        <taxon>Bacteria</taxon>
        <taxon>Pseudomonadati</taxon>
        <taxon>Pseudomonadota</taxon>
        <taxon>Alphaproteobacteria</taxon>
        <taxon>Rhodobacterales</taxon>
        <taxon>Paracoccaceae</taxon>
        <taxon>Gemmobacter</taxon>
    </lineage>
</organism>
<keyword evidence="1" id="KW-0732">Signal</keyword>